<gene>
    <name evidence="1" type="ORF">SAMN05421841_3809</name>
</gene>
<proteinExistence type="predicted"/>
<dbReference type="Proteomes" id="UP000199469">
    <property type="component" value="Unassembled WGS sequence"/>
</dbReference>
<accession>A0A1I0S1I3</accession>
<organism evidence="1 2">
    <name type="scientific">Chryseobacterium wanjuense</name>
    <dbReference type="NCBI Taxonomy" id="356305"/>
    <lineage>
        <taxon>Bacteria</taxon>
        <taxon>Pseudomonadati</taxon>
        <taxon>Bacteroidota</taxon>
        <taxon>Flavobacteriia</taxon>
        <taxon>Flavobacteriales</taxon>
        <taxon>Weeksellaceae</taxon>
        <taxon>Chryseobacterium group</taxon>
        <taxon>Chryseobacterium</taxon>
    </lineage>
</organism>
<dbReference type="EMBL" id="FOIU01000003">
    <property type="protein sequence ID" value="SEW48348.1"/>
    <property type="molecule type" value="Genomic_DNA"/>
</dbReference>
<protein>
    <recommendedName>
        <fullName evidence="3">Lipoprotein</fullName>
    </recommendedName>
</protein>
<dbReference type="OrthoDB" id="1269231at2"/>
<sequence>MKKLFHFTIIGLMAVTATACKHQGKDEIALQNVAKQSTDKITKDVYRDEFGDQLEVAVNETQNTVVVRLDGKSYELKKSEELPEYTAADADYQYSDIRGEVTFLKKDYNMVLFHHKKQKQTSNTKMASY</sequence>
<dbReference type="AlphaFoldDB" id="A0A1I0S1I3"/>
<name>A0A1I0S1I3_9FLAO</name>
<evidence type="ECO:0008006" key="3">
    <source>
        <dbReference type="Google" id="ProtNLM"/>
    </source>
</evidence>
<evidence type="ECO:0000313" key="2">
    <source>
        <dbReference type="Proteomes" id="UP000199469"/>
    </source>
</evidence>
<dbReference type="RefSeq" id="WP_089795423.1">
    <property type="nucleotide sequence ID" value="NZ_FOIU01000003.1"/>
</dbReference>
<reference evidence="2" key="1">
    <citation type="submission" date="2016-10" db="EMBL/GenBank/DDBJ databases">
        <authorList>
            <person name="Varghese N."/>
            <person name="Submissions S."/>
        </authorList>
    </citation>
    <scope>NUCLEOTIDE SEQUENCE [LARGE SCALE GENOMIC DNA]</scope>
    <source>
        <strain evidence="2">DSM 17724</strain>
    </source>
</reference>
<keyword evidence="2" id="KW-1185">Reference proteome</keyword>
<evidence type="ECO:0000313" key="1">
    <source>
        <dbReference type="EMBL" id="SEW48348.1"/>
    </source>
</evidence>
<dbReference type="PROSITE" id="PS51257">
    <property type="entry name" value="PROKAR_LIPOPROTEIN"/>
    <property type="match status" value="1"/>
</dbReference>